<gene>
    <name evidence="2" type="ORF">g.16558</name>
</gene>
<organism evidence="2">
    <name type="scientific">Pectinophora gossypiella</name>
    <name type="common">Cotton pink bollworm</name>
    <name type="synonym">Depressaria gossypiella</name>
    <dbReference type="NCBI Taxonomy" id="13191"/>
    <lineage>
        <taxon>Eukaryota</taxon>
        <taxon>Metazoa</taxon>
        <taxon>Ecdysozoa</taxon>
        <taxon>Arthropoda</taxon>
        <taxon>Hexapoda</taxon>
        <taxon>Insecta</taxon>
        <taxon>Pterygota</taxon>
        <taxon>Neoptera</taxon>
        <taxon>Endopterygota</taxon>
        <taxon>Lepidoptera</taxon>
        <taxon>Glossata</taxon>
        <taxon>Ditrysia</taxon>
        <taxon>Gelechioidea</taxon>
        <taxon>Gelechiidae</taxon>
        <taxon>Apatetrinae</taxon>
        <taxon>Pectinophora</taxon>
    </lineage>
</organism>
<feature type="non-terminal residue" evidence="2">
    <location>
        <position position="104"/>
    </location>
</feature>
<evidence type="ECO:0000256" key="1">
    <source>
        <dbReference type="SAM" id="Phobius"/>
    </source>
</evidence>
<dbReference type="AlphaFoldDB" id="A0A1E1WDP0"/>
<feature type="transmembrane region" description="Helical" evidence="1">
    <location>
        <begin position="56"/>
        <end position="80"/>
    </location>
</feature>
<keyword evidence="1" id="KW-1133">Transmembrane helix</keyword>
<name>A0A1E1WDP0_PECGO</name>
<keyword evidence="1" id="KW-0812">Transmembrane</keyword>
<keyword evidence="1" id="KW-0472">Membrane</keyword>
<sequence length="104" mass="11490">FAQNHVKMGNAPRLIHVNVLTGTEKVIKTTASPIVHKAVNMEPVYNQKHVIAMRDILWKTISVLCIVMLTAATELVLVLINVSAIQDTPLKIAHANQFARNLAQ</sequence>
<accession>A0A1E1WDP0</accession>
<dbReference type="EMBL" id="GDQN01005954">
    <property type="protein sequence ID" value="JAT85100.1"/>
    <property type="molecule type" value="Transcribed_RNA"/>
</dbReference>
<protein>
    <submittedName>
        <fullName evidence="2">Uncharacterized protein</fullName>
    </submittedName>
</protein>
<reference evidence="2" key="1">
    <citation type="submission" date="2015-09" db="EMBL/GenBank/DDBJ databases">
        <title>De novo assembly of Pectinophora gossypiella (Pink Bollworm) gut transcriptome.</title>
        <authorList>
            <person name="Tassone E.E."/>
        </authorList>
    </citation>
    <scope>NUCLEOTIDE SEQUENCE</scope>
</reference>
<evidence type="ECO:0000313" key="2">
    <source>
        <dbReference type="EMBL" id="JAT85100.1"/>
    </source>
</evidence>
<feature type="non-terminal residue" evidence="2">
    <location>
        <position position="1"/>
    </location>
</feature>
<proteinExistence type="predicted"/>